<dbReference type="PANTHER" id="PTHR42866:SF2">
    <property type="entry name" value="3-DEOXY-MANNO-OCTULOSONATE CYTIDYLYLTRANSFERASE, MITOCHONDRIAL"/>
    <property type="match status" value="1"/>
</dbReference>
<sequence>MNSIVVIPARIGSTRFPRKVLYPICGKPLIQWVYEGAKKSQIAEKIYIATDSEEVKRQAELFGAEVILTPSELPSGTDRVYYAIRELDVQYIINLQGDEPLITGEVLDKIFNALFEGNCDIATPYYTTNSREEAENVNRVKIVSDINDYALYFSRSLIPFYREPTTNQTFKIHIGVYGFTKESLKKFVLLPQSFLEKTEKLEQLRALENGLKIKLVEVDYRPCPVDTPEDIEEVKKRLKSQIGQNLP</sequence>
<dbReference type="SUPFAM" id="SSF53448">
    <property type="entry name" value="Nucleotide-diphospho-sugar transferases"/>
    <property type="match status" value="1"/>
</dbReference>
<dbReference type="PANTHER" id="PTHR42866">
    <property type="entry name" value="3-DEOXY-MANNO-OCTULOSONATE CYTIDYLYLTRANSFERASE"/>
    <property type="match status" value="1"/>
</dbReference>
<keyword evidence="2 4" id="KW-0548">Nucleotidyltransferase</keyword>
<dbReference type="NCBIfam" id="NF009905">
    <property type="entry name" value="PRK13368.1"/>
    <property type="match status" value="1"/>
</dbReference>
<evidence type="ECO:0000256" key="3">
    <source>
        <dbReference type="ARBA" id="ARBA00022985"/>
    </source>
</evidence>
<dbReference type="EMBL" id="DTDJ01000035">
    <property type="protein sequence ID" value="HGL17757.1"/>
    <property type="molecule type" value="Genomic_DNA"/>
</dbReference>
<accession>A0A7V4E4A7</accession>
<comment type="pathway">
    <text evidence="4">Nucleotide-sugar biosynthesis; CMP-3-deoxy-D-manno-octulosonate biosynthesis; CMP-3-deoxy-D-manno-octulosonate from 3-deoxy-D-manno-octulosonate and CTP: step 1/1.</text>
</comment>
<gene>
    <name evidence="4 5" type="primary">kdsB</name>
    <name evidence="5" type="ORF">ENU66_05490</name>
</gene>
<dbReference type="HAMAP" id="MF_00057">
    <property type="entry name" value="KdsB"/>
    <property type="match status" value="1"/>
</dbReference>
<proteinExistence type="inferred from homology"/>
<protein>
    <recommendedName>
        <fullName evidence="4">3-deoxy-manno-octulosonate cytidylyltransferase</fullName>
        <ecNumber evidence="4">2.7.7.38</ecNumber>
    </recommendedName>
    <alternativeName>
        <fullName evidence="4">CMP-2-keto-3-deoxyoctulosonic acid synthase</fullName>
        <shortName evidence="4">CKS</shortName>
        <shortName evidence="4">CMP-KDO synthase</shortName>
    </alternativeName>
</protein>
<dbReference type="NCBIfam" id="NF003950">
    <property type="entry name" value="PRK05450.1-3"/>
    <property type="match status" value="1"/>
</dbReference>
<reference evidence="5" key="1">
    <citation type="journal article" date="2020" name="mSystems">
        <title>Genome- and Community-Level Interaction Insights into Carbon Utilization and Element Cycling Functions of Hydrothermarchaeota in Hydrothermal Sediment.</title>
        <authorList>
            <person name="Zhou Z."/>
            <person name="Liu Y."/>
            <person name="Xu W."/>
            <person name="Pan J."/>
            <person name="Luo Z.H."/>
            <person name="Li M."/>
        </authorList>
    </citation>
    <scope>NUCLEOTIDE SEQUENCE [LARGE SCALE GENOMIC DNA]</scope>
    <source>
        <strain evidence="5">SpSt-69</strain>
    </source>
</reference>
<dbReference type="UniPathway" id="UPA00358">
    <property type="reaction ID" value="UER00476"/>
</dbReference>
<comment type="catalytic activity">
    <reaction evidence="4">
        <text>3-deoxy-alpha-D-manno-oct-2-ulosonate + CTP = CMP-3-deoxy-beta-D-manno-octulosonate + diphosphate</text>
        <dbReference type="Rhea" id="RHEA:23448"/>
        <dbReference type="ChEBI" id="CHEBI:33019"/>
        <dbReference type="ChEBI" id="CHEBI:37563"/>
        <dbReference type="ChEBI" id="CHEBI:85986"/>
        <dbReference type="ChEBI" id="CHEBI:85987"/>
        <dbReference type="EC" id="2.7.7.38"/>
    </reaction>
</comment>
<dbReference type="InterPro" id="IPR003329">
    <property type="entry name" value="Cytidylyl_trans"/>
</dbReference>
<dbReference type="NCBIfam" id="TIGR00466">
    <property type="entry name" value="kdsB"/>
    <property type="match status" value="1"/>
</dbReference>
<evidence type="ECO:0000256" key="4">
    <source>
        <dbReference type="HAMAP-Rule" id="MF_00057"/>
    </source>
</evidence>
<keyword evidence="3 4" id="KW-0448">Lipopolysaccharide biosynthesis</keyword>
<dbReference type="CDD" id="cd02517">
    <property type="entry name" value="CMP-KDO-Synthetase"/>
    <property type="match status" value="1"/>
</dbReference>
<evidence type="ECO:0000256" key="2">
    <source>
        <dbReference type="ARBA" id="ARBA00022695"/>
    </source>
</evidence>
<organism evidence="5">
    <name type="scientific">candidate division WOR-3 bacterium</name>
    <dbReference type="NCBI Taxonomy" id="2052148"/>
    <lineage>
        <taxon>Bacteria</taxon>
        <taxon>Bacteria division WOR-3</taxon>
    </lineage>
</organism>
<comment type="function">
    <text evidence="4">Activates KDO (a required 8-carbon sugar) for incorporation into bacterial lipopolysaccharide in Gram-negative bacteria.</text>
</comment>
<keyword evidence="4" id="KW-0963">Cytoplasm</keyword>
<dbReference type="GO" id="GO:0008690">
    <property type="term" value="F:3-deoxy-manno-octulosonate cytidylyltransferase activity"/>
    <property type="evidence" value="ECO:0007669"/>
    <property type="project" value="UniProtKB-UniRule"/>
</dbReference>
<dbReference type="GO" id="GO:0009103">
    <property type="term" value="P:lipopolysaccharide biosynthetic process"/>
    <property type="evidence" value="ECO:0007669"/>
    <property type="project" value="UniProtKB-UniRule"/>
</dbReference>
<comment type="subcellular location">
    <subcellularLocation>
        <location evidence="4">Cytoplasm</location>
    </subcellularLocation>
</comment>
<name>A0A7V4E4A7_UNCW3</name>
<dbReference type="AlphaFoldDB" id="A0A7V4E4A7"/>
<dbReference type="GO" id="GO:0033468">
    <property type="term" value="P:CMP-keto-3-deoxy-D-manno-octulosonic acid biosynthetic process"/>
    <property type="evidence" value="ECO:0007669"/>
    <property type="project" value="UniProtKB-UniRule"/>
</dbReference>
<evidence type="ECO:0000256" key="1">
    <source>
        <dbReference type="ARBA" id="ARBA00022679"/>
    </source>
</evidence>
<evidence type="ECO:0000313" key="5">
    <source>
        <dbReference type="EMBL" id="HGL17757.1"/>
    </source>
</evidence>
<dbReference type="InterPro" id="IPR029044">
    <property type="entry name" value="Nucleotide-diphossugar_trans"/>
</dbReference>
<comment type="caution">
    <text evidence="5">The sequence shown here is derived from an EMBL/GenBank/DDBJ whole genome shotgun (WGS) entry which is preliminary data.</text>
</comment>
<dbReference type="Gene3D" id="3.90.550.10">
    <property type="entry name" value="Spore Coat Polysaccharide Biosynthesis Protein SpsA, Chain A"/>
    <property type="match status" value="1"/>
</dbReference>
<dbReference type="Pfam" id="PF02348">
    <property type="entry name" value="CTP_transf_3"/>
    <property type="match status" value="1"/>
</dbReference>
<keyword evidence="1 4" id="KW-0808">Transferase</keyword>
<comment type="similarity">
    <text evidence="4">Belongs to the KdsB family.</text>
</comment>
<dbReference type="InterPro" id="IPR004528">
    <property type="entry name" value="KdsB"/>
</dbReference>
<dbReference type="EC" id="2.7.7.38" evidence="4"/>
<dbReference type="GO" id="GO:0005829">
    <property type="term" value="C:cytosol"/>
    <property type="evidence" value="ECO:0007669"/>
    <property type="project" value="TreeGrafter"/>
</dbReference>
<dbReference type="NCBIfam" id="NF003952">
    <property type="entry name" value="PRK05450.1-5"/>
    <property type="match status" value="1"/>
</dbReference>